<evidence type="ECO:0000259" key="8">
    <source>
        <dbReference type="Pfam" id="PF02838"/>
    </source>
</evidence>
<dbReference type="GO" id="GO:0004563">
    <property type="term" value="F:beta-N-acetylhexosaminidase activity"/>
    <property type="evidence" value="ECO:0007669"/>
    <property type="project" value="UniProtKB-EC"/>
</dbReference>
<dbReference type="Pfam" id="PF02838">
    <property type="entry name" value="Glyco_hydro_20b"/>
    <property type="match status" value="1"/>
</dbReference>
<dbReference type="InterPro" id="IPR017853">
    <property type="entry name" value="GH"/>
</dbReference>
<dbReference type="EMBL" id="UPXZ01000019">
    <property type="protein sequence ID" value="VBB44780.1"/>
    <property type="molecule type" value="Genomic_DNA"/>
</dbReference>
<dbReference type="InterPro" id="IPR015882">
    <property type="entry name" value="HEX_bac_N"/>
</dbReference>
<protein>
    <recommendedName>
        <fullName evidence="3">beta-N-acetylhexosaminidase</fullName>
        <ecNumber evidence="3">3.2.1.52</ecNumber>
    </recommendedName>
</protein>
<dbReference type="GO" id="GO:0005975">
    <property type="term" value="P:carbohydrate metabolic process"/>
    <property type="evidence" value="ECO:0007669"/>
    <property type="project" value="InterPro"/>
</dbReference>
<feature type="active site" description="Proton donor" evidence="6">
    <location>
        <position position="325"/>
    </location>
</feature>
<keyword evidence="5 9" id="KW-0326">Glycosidase</keyword>
<name>A0A653A9X3_9BACT</name>
<gene>
    <name evidence="9" type="ORF">TRIP_D260194</name>
</gene>
<accession>A0A653A9X3</accession>
<dbReference type="InterPro" id="IPR029018">
    <property type="entry name" value="Hex-like_dom2"/>
</dbReference>
<dbReference type="SUPFAM" id="SSF55545">
    <property type="entry name" value="beta-N-acetylhexosaminidase-like domain"/>
    <property type="match status" value="1"/>
</dbReference>
<dbReference type="InterPro" id="IPR015883">
    <property type="entry name" value="Glyco_hydro_20_cat"/>
</dbReference>
<dbReference type="PANTHER" id="PTHR22600:SF57">
    <property type="entry name" value="BETA-N-ACETYLHEXOSAMINIDASE"/>
    <property type="match status" value="1"/>
</dbReference>
<dbReference type="Gene3D" id="3.30.379.10">
    <property type="entry name" value="Chitobiase/beta-hexosaminidase domain 2-like"/>
    <property type="match status" value="1"/>
</dbReference>
<organism evidence="9">
    <name type="scientific">uncultured Paludibacter sp</name>
    <dbReference type="NCBI Taxonomy" id="497635"/>
    <lineage>
        <taxon>Bacteria</taxon>
        <taxon>Pseudomonadati</taxon>
        <taxon>Bacteroidota</taxon>
        <taxon>Bacteroidia</taxon>
        <taxon>Bacteroidales</taxon>
        <taxon>Paludibacteraceae</taxon>
        <taxon>Paludibacter</taxon>
        <taxon>environmental samples</taxon>
    </lineage>
</organism>
<evidence type="ECO:0000256" key="3">
    <source>
        <dbReference type="ARBA" id="ARBA00012663"/>
    </source>
</evidence>
<dbReference type="Gene3D" id="3.20.20.80">
    <property type="entry name" value="Glycosidases"/>
    <property type="match status" value="1"/>
</dbReference>
<evidence type="ECO:0000256" key="4">
    <source>
        <dbReference type="ARBA" id="ARBA00022801"/>
    </source>
</evidence>
<evidence type="ECO:0000256" key="1">
    <source>
        <dbReference type="ARBA" id="ARBA00001231"/>
    </source>
</evidence>
<dbReference type="PIRSF" id="PIRSF001093">
    <property type="entry name" value="B-hxosamndse_ab_euk"/>
    <property type="match status" value="1"/>
</dbReference>
<reference evidence="9" key="1">
    <citation type="submission" date="2018-07" db="EMBL/GenBank/DDBJ databases">
        <authorList>
            <consortium name="Genoscope - CEA"/>
            <person name="William W."/>
        </authorList>
    </citation>
    <scope>NUCLEOTIDE SEQUENCE</scope>
    <source>
        <strain evidence="9">IK1</strain>
    </source>
</reference>
<dbReference type="InterPro" id="IPR025705">
    <property type="entry name" value="Beta_hexosaminidase_sua/sub"/>
</dbReference>
<keyword evidence="4 9" id="KW-0378">Hydrolase</keyword>
<dbReference type="GO" id="GO:0030203">
    <property type="term" value="P:glycosaminoglycan metabolic process"/>
    <property type="evidence" value="ECO:0007669"/>
    <property type="project" value="TreeGrafter"/>
</dbReference>
<sequence>MRSFITYLLLFISLFQNILAQSIIPTPSNMVFCEYGEITLTPSSFICFDKKLEKSSNFLNDYCQQYYGVKFNQAERGNYNTNSLIRLKYSSKYKKDSYKLTVNQKGVFIEGSETGVFYGIQSLLQLMEPSKANENSFIVHFVTIYDSPRFTYRGIMLDVSRHFFSIDFIKKMIDYAAYHKLNYFQLHLCDDQGWRLEIKSYPRLTQIGAWRNGTIIGVYPGVGNDNKRYGGYYTQEQIKEIVKYAAERYITIIPEIEMPGHCLAALSAYPYLGCTHSNYQVSQIWGYSKDVLCVGNDSVFTFLEKVMNEVIQLFPSKFIHIGGDECPTDRWKQCPKCQARMKKERISTERGLQTYLTKRIENYLKKKGRKIIVWDETLDDDIKTDAYIMSWRGDGSSGCVKGTSTNHKVIMTPSYGFYLDYPQTAKEDSLVANWGGVTSVKKVYNFEPVVTSVNPKKLKYVIGAQVNVWTEYMNNPKKVEYMIFPRLSAMSEVVWSPKSERDWNKFKQRMQSQYKRYLLWNANYNPTDLDSE</sequence>
<dbReference type="CDD" id="cd06563">
    <property type="entry name" value="GH20_chitobiase-like"/>
    <property type="match status" value="1"/>
</dbReference>
<feature type="domain" description="Glycoside hydrolase family 20 catalytic" evidence="7">
    <location>
        <begin position="150"/>
        <end position="497"/>
    </location>
</feature>
<comment type="similarity">
    <text evidence="2">Belongs to the glycosyl hydrolase 20 family.</text>
</comment>
<proteinExistence type="inferred from homology"/>
<comment type="catalytic activity">
    <reaction evidence="1">
        <text>Hydrolysis of terminal non-reducing N-acetyl-D-hexosamine residues in N-acetyl-beta-D-hexosaminides.</text>
        <dbReference type="EC" id="3.2.1.52"/>
    </reaction>
</comment>
<dbReference type="SUPFAM" id="SSF51445">
    <property type="entry name" value="(Trans)glycosidases"/>
    <property type="match status" value="1"/>
</dbReference>
<dbReference type="EC" id="3.2.1.52" evidence="3"/>
<feature type="domain" description="Beta-hexosaminidase bacterial type N-terminal" evidence="8">
    <location>
        <begin position="21"/>
        <end position="146"/>
    </location>
</feature>
<dbReference type="PRINTS" id="PR00738">
    <property type="entry name" value="GLHYDRLASE20"/>
</dbReference>
<evidence type="ECO:0000259" key="7">
    <source>
        <dbReference type="Pfam" id="PF00728"/>
    </source>
</evidence>
<evidence type="ECO:0000313" key="9">
    <source>
        <dbReference type="EMBL" id="VBB44780.1"/>
    </source>
</evidence>
<dbReference type="PANTHER" id="PTHR22600">
    <property type="entry name" value="BETA-HEXOSAMINIDASE"/>
    <property type="match status" value="1"/>
</dbReference>
<dbReference type="GO" id="GO:0016020">
    <property type="term" value="C:membrane"/>
    <property type="evidence" value="ECO:0007669"/>
    <property type="project" value="TreeGrafter"/>
</dbReference>
<evidence type="ECO:0000256" key="5">
    <source>
        <dbReference type="ARBA" id="ARBA00023295"/>
    </source>
</evidence>
<dbReference type="Pfam" id="PF00728">
    <property type="entry name" value="Glyco_hydro_20"/>
    <property type="match status" value="1"/>
</dbReference>
<evidence type="ECO:0000256" key="2">
    <source>
        <dbReference type="ARBA" id="ARBA00006285"/>
    </source>
</evidence>
<evidence type="ECO:0000256" key="6">
    <source>
        <dbReference type="PIRSR" id="PIRSR625705-1"/>
    </source>
</evidence>
<dbReference type="AlphaFoldDB" id="A0A653A9X3"/>